<sequence length="137" mass="14832">MTGVIICTHGSSAPELLNSAEMICGKQVNCRTVNFAMGESLDDLEQELRQAIASLSGPIIGLTDLKGGTPFNILVKLVASQPDMEIVTGVNIPLLLELFINREQVALKELVKLAVEAGKSGVYHYQEETPSKTDEEF</sequence>
<dbReference type="PANTHER" id="PTHR33799">
    <property type="entry name" value="PTS PERMEASE-RELATED-RELATED"/>
    <property type="match status" value="1"/>
</dbReference>
<evidence type="ECO:0000313" key="10">
    <source>
        <dbReference type="Proteomes" id="UP001321741"/>
    </source>
</evidence>
<dbReference type="Proteomes" id="UP001321741">
    <property type="component" value="Chromosome"/>
</dbReference>
<keyword evidence="4" id="KW-0762">Sugar transport</keyword>
<keyword evidence="7" id="KW-0418">Kinase</keyword>
<feature type="domain" description="PTS EIIA type-4" evidence="8">
    <location>
        <begin position="1"/>
        <end position="122"/>
    </location>
</feature>
<evidence type="ECO:0000256" key="4">
    <source>
        <dbReference type="ARBA" id="ARBA00022597"/>
    </source>
</evidence>
<keyword evidence="6" id="KW-0598">Phosphotransferase system</keyword>
<evidence type="ECO:0000256" key="3">
    <source>
        <dbReference type="ARBA" id="ARBA00022490"/>
    </source>
</evidence>
<dbReference type="InterPro" id="IPR036662">
    <property type="entry name" value="PTS_EIIA_man-typ_sf"/>
</dbReference>
<dbReference type="RefSeq" id="WP_317637844.1">
    <property type="nucleotide sequence ID" value="NZ_AP026803.1"/>
</dbReference>
<keyword evidence="5" id="KW-0808">Transferase</keyword>
<evidence type="ECO:0000256" key="7">
    <source>
        <dbReference type="ARBA" id="ARBA00022777"/>
    </source>
</evidence>
<evidence type="ECO:0000313" key="9">
    <source>
        <dbReference type="EMBL" id="BDR60129.1"/>
    </source>
</evidence>
<gene>
    <name evidence="9" type="ORF">KIM322_03900</name>
</gene>
<dbReference type="InterPro" id="IPR033887">
    <property type="entry name" value="PTS_IIA_man"/>
</dbReference>
<proteinExistence type="predicted"/>
<organism evidence="9 10">
    <name type="scientific">Lactobacillus xylocopicola</name>
    <dbReference type="NCBI Taxonomy" id="2976676"/>
    <lineage>
        <taxon>Bacteria</taxon>
        <taxon>Bacillati</taxon>
        <taxon>Bacillota</taxon>
        <taxon>Bacilli</taxon>
        <taxon>Lactobacillales</taxon>
        <taxon>Lactobacillaceae</taxon>
        <taxon>Lactobacillus</taxon>
    </lineage>
</organism>
<evidence type="ECO:0000256" key="6">
    <source>
        <dbReference type="ARBA" id="ARBA00022683"/>
    </source>
</evidence>
<dbReference type="PROSITE" id="PS51096">
    <property type="entry name" value="PTS_EIIA_TYPE_4"/>
    <property type="match status" value="1"/>
</dbReference>
<reference evidence="9 10" key="1">
    <citation type="journal article" date="2023" name="Microbiol. Spectr.">
        <title>Symbiosis of Carpenter Bees with Uncharacterized Lactic Acid Bacteria Showing NAD Auxotrophy.</title>
        <authorList>
            <person name="Kawasaki S."/>
            <person name="Ozawa K."/>
            <person name="Mori T."/>
            <person name="Yamamoto A."/>
            <person name="Ito M."/>
            <person name="Ohkuma M."/>
            <person name="Sakamoto M."/>
            <person name="Matsutani M."/>
        </authorList>
    </citation>
    <scope>NUCLEOTIDE SEQUENCE [LARGE SCALE GENOMIC DNA]</scope>
    <source>
        <strain evidence="9 10">Kim32-2</strain>
    </source>
</reference>
<evidence type="ECO:0000256" key="1">
    <source>
        <dbReference type="ARBA" id="ARBA00004496"/>
    </source>
</evidence>
<dbReference type="Gene3D" id="3.40.50.510">
    <property type="entry name" value="Phosphotransferase system, mannose-type IIA component"/>
    <property type="match status" value="1"/>
</dbReference>
<dbReference type="PANTHER" id="PTHR33799:SF1">
    <property type="entry name" value="PTS SYSTEM MANNOSE-SPECIFIC EIIAB COMPONENT-RELATED"/>
    <property type="match status" value="1"/>
</dbReference>
<protein>
    <submittedName>
        <fullName evidence="9">PTS mannose transporter subunit IIA</fullName>
    </submittedName>
</protein>
<dbReference type="EMBL" id="AP026803">
    <property type="protein sequence ID" value="BDR60129.1"/>
    <property type="molecule type" value="Genomic_DNA"/>
</dbReference>
<dbReference type="InterPro" id="IPR051471">
    <property type="entry name" value="Bacterial_PTS_sugar_comp"/>
</dbReference>
<evidence type="ECO:0000256" key="2">
    <source>
        <dbReference type="ARBA" id="ARBA00022448"/>
    </source>
</evidence>
<dbReference type="SUPFAM" id="SSF53062">
    <property type="entry name" value="PTS system fructose IIA component-like"/>
    <property type="match status" value="1"/>
</dbReference>
<accession>A0ABN6SL24</accession>
<dbReference type="CDD" id="cd00006">
    <property type="entry name" value="PTS_IIA_man"/>
    <property type="match status" value="1"/>
</dbReference>
<dbReference type="Pfam" id="PF03610">
    <property type="entry name" value="EIIA-man"/>
    <property type="match status" value="1"/>
</dbReference>
<evidence type="ECO:0000259" key="8">
    <source>
        <dbReference type="PROSITE" id="PS51096"/>
    </source>
</evidence>
<evidence type="ECO:0000256" key="5">
    <source>
        <dbReference type="ARBA" id="ARBA00022679"/>
    </source>
</evidence>
<keyword evidence="2" id="KW-0813">Transport</keyword>
<keyword evidence="3" id="KW-0963">Cytoplasm</keyword>
<keyword evidence="10" id="KW-1185">Reference proteome</keyword>
<name>A0ABN6SL24_9LACO</name>
<dbReference type="InterPro" id="IPR004701">
    <property type="entry name" value="PTS_EIIA_man-typ"/>
</dbReference>
<comment type="subcellular location">
    <subcellularLocation>
        <location evidence="1">Cytoplasm</location>
    </subcellularLocation>
</comment>